<reference evidence="6" key="1">
    <citation type="submission" date="2023-06" db="EMBL/GenBank/DDBJ databases">
        <title>Genomic of Agaribacillus aureum.</title>
        <authorList>
            <person name="Wang G."/>
        </authorList>
    </citation>
    <scope>NUCLEOTIDE SEQUENCE</scope>
    <source>
        <strain evidence="6">BMA12</strain>
    </source>
</reference>
<evidence type="ECO:0000256" key="2">
    <source>
        <dbReference type="ARBA" id="ARBA00022630"/>
    </source>
</evidence>
<sequence length="209" mass="23566">MHWTKEAIKALDFKFRLNLINSITGIKPANLIGTISESGTTNLAIFSSVVHLGSDPALIGFIVRPTGEIPRHTYQNIIANGLYTINHIHESFIERAHYTSAKFASEESEFDMCKLTEEYLAGWKAPFVKESKLKIAMEFMESIPLKRNNTIMIIGQVAHIFIDDIAVNDKGRIDLAALNDVGLSGLNRYYRLEEIAEHPYARVNELPDF</sequence>
<evidence type="ECO:0000256" key="3">
    <source>
        <dbReference type="ARBA" id="ARBA00022643"/>
    </source>
</evidence>
<proteinExistence type="inferred from homology"/>
<keyword evidence="3" id="KW-0288">FMN</keyword>
<dbReference type="InterPro" id="IPR012349">
    <property type="entry name" value="Split_barrel_FMN-bd"/>
</dbReference>
<dbReference type="Proteomes" id="UP001172083">
    <property type="component" value="Unassembled WGS sequence"/>
</dbReference>
<dbReference type="EMBL" id="JAUJEB010000024">
    <property type="protein sequence ID" value="MDN5217530.1"/>
    <property type="molecule type" value="Genomic_DNA"/>
</dbReference>
<comment type="similarity">
    <text evidence="4">Belongs to the flavoredoxin family.</text>
</comment>
<dbReference type="InterPro" id="IPR002563">
    <property type="entry name" value="Flavin_Rdtase-like_dom"/>
</dbReference>
<evidence type="ECO:0000259" key="5">
    <source>
        <dbReference type="Pfam" id="PF01613"/>
    </source>
</evidence>
<feature type="domain" description="Flavin reductase like" evidence="5">
    <location>
        <begin position="28"/>
        <end position="164"/>
    </location>
</feature>
<name>A0ABT8LI98_9BACT</name>
<dbReference type="PANTHER" id="PTHR33798:SF5">
    <property type="entry name" value="FLAVIN REDUCTASE LIKE DOMAIN-CONTAINING PROTEIN"/>
    <property type="match status" value="1"/>
</dbReference>
<evidence type="ECO:0000256" key="1">
    <source>
        <dbReference type="ARBA" id="ARBA00001917"/>
    </source>
</evidence>
<evidence type="ECO:0000313" key="6">
    <source>
        <dbReference type="EMBL" id="MDN5217530.1"/>
    </source>
</evidence>
<comment type="cofactor">
    <cofactor evidence="1">
        <name>FMN</name>
        <dbReference type="ChEBI" id="CHEBI:58210"/>
    </cofactor>
</comment>
<organism evidence="6 7">
    <name type="scientific">Agaribacillus aureus</name>
    <dbReference type="NCBI Taxonomy" id="3051825"/>
    <lineage>
        <taxon>Bacteria</taxon>
        <taxon>Pseudomonadati</taxon>
        <taxon>Bacteroidota</taxon>
        <taxon>Cytophagia</taxon>
        <taxon>Cytophagales</taxon>
        <taxon>Splendidivirgaceae</taxon>
        <taxon>Agaribacillus</taxon>
    </lineage>
</organism>
<keyword evidence="2" id="KW-0285">Flavoprotein</keyword>
<dbReference type="RefSeq" id="WP_346762865.1">
    <property type="nucleotide sequence ID" value="NZ_JAUJEB010000024.1"/>
</dbReference>
<evidence type="ECO:0000256" key="4">
    <source>
        <dbReference type="ARBA" id="ARBA00038054"/>
    </source>
</evidence>
<protein>
    <submittedName>
        <fullName evidence="6">Flavin reductase</fullName>
    </submittedName>
</protein>
<comment type="caution">
    <text evidence="6">The sequence shown here is derived from an EMBL/GenBank/DDBJ whole genome shotgun (WGS) entry which is preliminary data.</text>
</comment>
<evidence type="ECO:0000313" key="7">
    <source>
        <dbReference type="Proteomes" id="UP001172083"/>
    </source>
</evidence>
<dbReference type="SUPFAM" id="SSF50475">
    <property type="entry name" value="FMN-binding split barrel"/>
    <property type="match status" value="1"/>
</dbReference>
<keyword evidence="7" id="KW-1185">Reference proteome</keyword>
<gene>
    <name evidence="6" type="ORF">QQ020_35990</name>
</gene>
<dbReference type="Gene3D" id="2.30.110.10">
    <property type="entry name" value="Electron Transport, Fmn-binding Protein, Chain A"/>
    <property type="match status" value="1"/>
</dbReference>
<accession>A0ABT8LI98</accession>
<dbReference type="PANTHER" id="PTHR33798">
    <property type="entry name" value="FLAVOPROTEIN OXYGENASE"/>
    <property type="match status" value="1"/>
</dbReference>
<dbReference type="Pfam" id="PF01613">
    <property type="entry name" value="Flavin_Reduct"/>
    <property type="match status" value="1"/>
</dbReference>